<comment type="caution">
    <text evidence="2">The sequence shown here is derived from an EMBL/GenBank/DDBJ whole genome shotgun (WGS) entry which is preliminary data.</text>
</comment>
<dbReference type="PANTHER" id="PTHR35525">
    <property type="entry name" value="BLL6575 PROTEIN"/>
    <property type="match status" value="1"/>
</dbReference>
<evidence type="ECO:0000313" key="2">
    <source>
        <dbReference type="EMBL" id="GAA2347259.1"/>
    </source>
</evidence>
<organism evidence="2 3">
    <name type="scientific">Saccharopolyspora halophila</name>
    <dbReference type="NCBI Taxonomy" id="405551"/>
    <lineage>
        <taxon>Bacteria</taxon>
        <taxon>Bacillati</taxon>
        <taxon>Actinomycetota</taxon>
        <taxon>Actinomycetes</taxon>
        <taxon>Pseudonocardiales</taxon>
        <taxon>Pseudonocardiaceae</taxon>
        <taxon>Saccharopolyspora</taxon>
    </lineage>
</organism>
<dbReference type="InterPro" id="IPR010852">
    <property type="entry name" value="ABATE"/>
</dbReference>
<dbReference type="EMBL" id="BAAARA010000008">
    <property type="protein sequence ID" value="GAA2347259.1"/>
    <property type="molecule type" value="Genomic_DNA"/>
</dbReference>
<proteinExistence type="predicted"/>
<feature type="domain" description="Zinc finger CGNR" evidence="1">
    <location>
        <begin position="146"/>
        <end position="188"/>
    </location>
</feature>
<keyword evidence="3" id="KW-1185">Reference proteome</keyword>
<dbReference type="InterPro" id="IPR021005">
    <property type="entry name" value="Znf_CGNR"/>
</dbReference>
<name>A0ABP5TBG8_9PSEU</name>
<dbReference type="Pfam" id="PF11706">
    <property type="entry name" value="zf-CGNR"/>
    <property type="match status" value="1"/>
</dbReference>
<dbReference type="InterPro" id="IPR023286">
    <property type="entry name" value="ABATE_dom_sf"/>
</dbReference>
<dbReference type="SUPFAM" id="SSF160904">
    <property type="entry name" value="Jann2411-like"/>
    <property type="match status" value="1"/>
</dbReference>
<dbReference type="Pfam" id="PF07336">
    <property type="entry name" value="ABATE"/>
    <property type="match status" value="1"/>
</dbReference>
<dbReference type="RefSeq" id="WP_344130694.1">
    <property type="nucleotide sequence ID" value="NZ_BAAARA010000008.1"/>
</dbReference>
<dbReference type="PANTHER" id="PTHR35525:SF3">
    <property type="entry name" value="BLL6575 PROTEIN"/>
    <property type="match status" value="1"/>
</dbReference>
<evidence type="ECO:0000313" key="3">
    <source>
        <dbReference type="Proteomes" id="UP001501218"/>
    </source>
</evidence>
<sequence length="191" mass="20515">MEFDSHTNGVVSAAVALVNALTPGQARGRDYAPAPEELADRAHEALLTGSRTGARRPTDEEARALAEVATRLRAVFTHLDAGDMNAACEHVNELLRTTEAAPVLSNHDGGVWHVHFHALDADYARSWEAPMATALAIVLGNPSADRLGVCSAPACDRVYLDTSRNGTRRFCSTACQNRVKAAHFRSRRTGG</sequence>
<dbReference type="Gene3D" id="1.10.3300.10">
    <property type="entry name" value="Jann2411-like domain"/>
    <property type="match status" value="1"/>
</dbReference>
<reference evidence="3" key="1">
    <citation type="journal article" date="2019" name="Int. J. Syst. Evol. Microbiol.">
        <title>The Global Catalogue of Microorganisms (GCM) 10K type strain sequencing project: providing services to taxonomists for standard genome sequencing and annotation.</title>
        <authorList>
            <consortium name="The Broad Institute Genomics Platform"/>
            <consortium name="The Broad Institute Genome Sequencing Center for Infectious Disease"/>
            <person name="Wu L."/>
            <person name="Ma J."/>
        </authorList>
    </citation>
    <scope>NUCLEOTIDE SEQUENCE [LARGE SCALE GENOMIC DNA]</scope>
    <source>
        <strain evidence="3">JCM 16221</strain>
    </source>
</reference>
<gene>
    <name evidence="2" type="ORF">GCM10009854_25380</name>
</gene>
<protein>
    <submittedName>
        <fullName evidence="2">CGNR zinc finger domain-containing protein</fullName>
    </submittedName>
</protein>
<dbReference type="Proteomes" id="UP001501218">
    <property type="component" value="Unassembled WGS sequence"/>
</dbReference>
<evidence type="ECO:0000259" key="1">
    <source>
        <dbReference type="Pfam" id="PF11706"/>
    </source>
</evidence>
<accession>A0ABP5TBG8</accession>